<evidence type="ECO:0000313" key="3">
    <source>
        <dbReference type="EMBL" id="EKV06616.1"/>
    </source>
</evidence>
<dbReference type="AlphaFoldDB" id="K9G007"/>
<keyword evidence="2" id="KW-0812">Transmembrane</keyword>
<feature type="region of interest" description="Disordered" evidence="1">
    <location>
        <begin position="1"/>
        <end position="24"/>
    </location>
</feature>
<evidence type="ECO:0000313" key="4">
    <source>
        <dbReference type="Proteomes" id="UP000009886"/>
    </source>
</evidence>
<reference evidence="4" key="1">
    <citation type="journal article" date="2012" name="BMC Genomics">
        <title>Genome sequence of the necrotrophic fungus Penicillium digitatum, the main postharvest pathogen of citrus.</title>
        <authorList>
            <person name="Marcet-Houben M."/>
            <person name="Ballester A.-R."/>
            <person name="de la Fuente B."/>
            <person name="Harries E."/>
            <person name="Marcos J.F."/>
            <person name="Gonzalez-Candelas L."/>
            <person name="Gabaldon T."/>
        </authorList>
    </citation>
    <scope>NUCLEOTIDE SEQUENCE [LARGE SCALE GENOMIC DNA]</scope>
    <source>
        <strain evidence="4">Pd1 / CECT 20795</strain>
    </source>
</reference>
<dbReference type="HOGENOM" id="CLU_2850402_0_0_1"/>
<protein>
    <recommendedName>
        <fullName evidence="5">MFS multidrug transporter</fullName>
    </recommendedName>
</protein>
<feature type="transmembrane region" description="Helical" evidence="2">
    <location>
        <begin position="38"/>
        <end position="58"/>
    </location>
</feature>
<evidence type="ECO:0000256" key="2">
    <source>
        <dbReference type="SAM" id="Phobius"/>
    </source>
</evidence>
<dbReference type="Proteomes" id="UP000009886">
    <property type="component" value="Unassembled WGS sequence"/>
</dbReference>
<name>K9G007_PEND1</name>
<accession>K9G007</accession>
<organism evidence="3 4">
    <name type="scientific">Penicillium digitatum (strain Pd1 / CECT 20795)</name>
    <name type="common">Green mold</name>
    <dbReference type="NCBI Taxonomy" id="1170230"/>
    <lineage>
        <taxon>Eukaryota</taxon>
        <taxon>Fungi</taxon>
        <taxon>Dikarya</taxon>
        <taxon>Ascomycota</taxon>
        <taxon>Pezizomycotina</taxon>
        <taxon>Eurotiomycetes</taxon>
        <taxon>Eurotiomycetidae</taxon>
        <taxon>Eurotiales</taxon>
        <taxon>Aspergillaceae</taxon>
        <taxon>Penicillium</taxon>
    </lineage>
</organism>
<comment type="caution">
    <text evidence="3">The sequence shown here is derived from an EMBL/GenBank/DDBJ whole genome shotgun (WGS) entry which is preliminary data.</text>
</comment>
<sequence>MLRKPSLPEKQEVDQEKQAIDDEQAPLHCVMPNGEKTFVIMVGSFAALFSPLSSSIYLPALPILG</sequence>
<dbReference type="EMBL" id="AKCU01000475">
    <property type="protein sequence ID" value="EKV06616.1"/>
    <property type="molecule type" value="Genomic_DNA"/>
</dbReference>
<evidence type="ECO:0000256" key="1">
    <source>
        <dbReference type="SAM" id="MobiDB-lite"/>
    </source>
</evidence>
<dbReference type="KEGG" id="pdp:PDIP_78010"/>
<feature type="compositionally biased region" description="Basic and acidic residues" evidence="1">
    <location>
        <begin position="1"/>
        <end position="20"/>
    </location>
</feature>
<proteinExistence type="predicted"/>
<gene>
    <name evidence="3" type="ORF">PDIP_78010</name>
</gene>
<evidence type="ECO:0008006" key="5">
    <source>
        <dbReference type="Google" id="ProtNLM"/>
    </source>
</evidence>
<keyword evidence="2" id="KW-0472">Membrane</keyword>
<keyword evidence="2" id="KW-1133">Transmembrane helix</keyword>
<dbReference type="VEuPathDB" id="FungiDB:PDIP_78010"/>